<reference evidence="1 2" key="1">
    <citation type="journal article" date="2010" name="Nature">
        <title>Genome sequencing and analysis of the model grass Brachypodium distachyon.</title>
        <authorList>
            <consortium name="International Brachypodium Initiative"/>
        </authorList>
    </citation>
    <scope>NUCLEOTIDE SEQUENCE [LARGE SCALE GENOMIC DNA]</scope>
    <source>
        <strain evidence="1 2">Bd21</strain>
    </source>
</reference>
<organism evidence="1">
    <name type="scientific">Brachypodium distachyon</name>
    <name type="common">Purple false brome</name>
    <name type="synonym">Trachynia distachya</name>
    <dbReference type="NCBI Taxonomy" id="15368"/>
    <lineage>
        <taxon>Eukaryota</taxon>
        <taxon>Viridiplantae</taxon>
        <taxon>Streptophyta</taxon>
        <taxon>Embryophyta</taxon>
        <taxon>Tracheophyta</taxon>
        <taxon>Spermatophyta</taxon>
        <taxon>Magnoliopsida</taxon>
        <taxon>Liliopsida</taxon>
        <taxon>Poales</taxon>
        <taxon>Poaceae</taxon>
        <taxon>BOP clade</taxon>
        <taxon>Pooideae</taxon>
        <taxon>Stipodae</taxon>
        <taxon>Brachypodieae</taxon>
        <taxon>Brachypodium</taxon>
    </lineage>
</organism>
<evidence type="ECO:0000313" key="1">
    <source>
        <dbReference type="EMBL" id="KQJ82664.1"/>
    </source>
</evidence>
<keyword evidence="3" id="KW-1185">Reference proteome</keyword>
<dbReference type="InParanoid" id="A0A0Q3I975"/>
<gene>
    <name evidence="1" type="ORF">BRADI_5g10342v3</name>
</gene>
<evidence type="ECO:0000313" key="2">
    <source>
        <dbReference type="EnsemblPlants" id="KQJ82664"/>
    </source>
</evidence>
<dbReference type="FunCoup" id="A0A0Q3I975">
    <property type="interactions" value="223"/>
</dbReference>
<evidence type="ECO:0000313" key="3">
    <source>
        <dbReference type="Proteomes" id="UP000008810"/>
    </source>
</evidence>
<name>A0A0Q3I975_BRADI</name>
<evidence type="ECO:0008006" key="4">
    <source>
        <dbReference type="Google" id="ProtNLM"/>
    </source>
</evidence>
<accession>A0A0Q3I975</accession>
<dbReference type="OrthoDB" id="581142at2759"/>
<dbReference type="EnsemblPlants" id="KQJ82664">
    <property type="protein sequence ID" value="KQJ82664"/>
    <property type="gene ID" value="BRADI_5g10342v3"/>
</dbReference>
<dbReference type="Proteomes" id="UP000008810">
    <property type="component" value="Chromosome 5"/>
</dbReference>
<sequence length="368" mass="42733">MARGRKFQGISFTSILEDIQQEILARLMAKSVFRCRIVWWAWHRLTSGSRFFLEHHLHQPEFPLVATSSNDTDLGISLGVVDFCVSGIHPLATPPIGYNCQCSIEASCNGLVIIGGYIGNPSTRQWAPFAAHVDSIVVLFLAHQLSSEYRVLFWRYKGVSRPPSPIEVHCPIEYFVLTVGCKNPRVVKCLLMPKMPKIEYELIVFIQNRLFLHWRNRAESICYHKILVFDTLAETFRHTKTPGVKTCDQMQLFDMERVLAAYSSTYRMTGMRIFIMRGHYERHNTFWVFHHRIKLLKFDIRRFQEQGDWWAKIVSKDCDLLVSCFGMLLHFDKSGKLAGKFKYDDDVPVILGQKLKYSLIEHRFVLGH</sequence>
<dbReference type="AlphaFoldDB" id="A0A0Q3I975"/>
<dbReference type="EMBL" id="CM000884">
    <property type="protein sequence ID" value="KQJ82664.1"/>
    <property type="molecule type" value="Genomic_DNA"/>
</dbReference>
<reference evidence="1" key="2">
    <citation type="submission" date="2017-06" db="EMBL/GenBank/DDBJ databases">
        <title>WGS assembly of Brachypodium distachyon.</title>
        <authorList>
            <consortium name="The International Brachypodium Initiative"/>
            <person name="Lucas S."/>
            <person name="Harmon-Smith M."/>
            <person name="Lail K."/>
            <person name="Tice H."/>
            <person name="Grimwood J."/>
            <person name="Bruce D."/>
            <person name="Barry K."/>
            <person name="Shu S."/>
            <person name="Lindquist E."/>
            <person name="Wang M."/>
            <person name="Pitluck S."/>
            <person name="Vogel J.P."/>
            <person name="Garvin D.F."/>
            <person name="Mockler T.C."/>
            <person name="Schmutz J."/>
            <person name="Rokhsar D."/>
            <person name="Bevan M.W."/>
        </authorList>
    </citation>
    <scope>NUCLEOTIDE SEQUENCE</scope>
    <source>
        <strain evidence="1">Bd21</strain>
    </source>
</reference>
<protein>
    <recommendedName>
        <fullName evidence="4">F-box associated domain-containing protein</fullName>
    </recommendedName>
</protein>
<dbReference type="Gramene" id="KQJ82664">
    <property type="protein sequence ID" value="KQJ82664"/>
    <property type="gene ID" value="BRADI_5g10342v3"/>
</dbReference>
<proteinExistence type="predicted"/>
<dbReference type="PANTHER" id="PTHR31672">
    <property type="entry name" value="BNACNNG10540D PROTEIN"/>
    <property type="match status" value="1"/>
</dbReference>
<dbReference type="InterPro" id="IPR050796">
    <property type="entry name" value="SCF_F-box_component"/>
</dbReference>
<reference evidence="2" key="3">
    <citation type="submission" date="2018-08" db="UniProtKB">
        <authorList>
            <consortium name="EnsemblPlants"/>
        </authorList>
    </citation>
    <scope>IDENTIFICATION</scope>
    <source>
        <strain evidence="2">cv. Bd21</strain>
    </source>
</reference>